<protein>
    <submittedName>
        <fullName evidence="2">Nuclear transport factor 2 family protein</fullName>
    </submittedName>
</protein>
<dbReference type="InterPro" id="IPR037401">
    <property type="entry name" value="SnoaL-like"/>
</dbReference>
<organism evidence="2 3">
    <name type="scientific">Streptomyces narbonensis</name>
    <dbReference type="NCBI Taxonomy" id="67333"/>
    <lineage>
        <taxon>Bacteria</taxon>
        <taxon>Bacillati</taxon>
        <taxon>Actinomycetota</taxon>
        <taxon>Actinomycetes</taxon>
        <taxon>Kitasatosporales</taxon>
        <taxon>Streptomycetaceae</taxon>
        <taxon>Streptomyces</taxon>
    </lineage>
</organism>
<evidence type="ECO:0000259" key="1">
    <source>
        <dbReference type="Pfam" id="PF13577"/>
    </source>
</evidence>
<dbReference type="Pfam" id="PF13577">
    <property type="entry name" value="SnoaL_4"/>
    <property type="match status" value="1"/>
</dbReference>
<comment type="caution">
    <text evidence="2">The sequence shown here is derived from an EMBL/GenBank/DDBJ whole genome shotgun (WGS) entry which is preliminary data.</text>
</comment>
<reference evidence="2 3" key="1">
    <citation type="submission" date="2024-06" db="EMBL/GenBank/DDBJ databases">
        <title>The Natural Products Discovery Center: Release of the First 8490 Sequenced Strains for Exploring Actinobacteria Biosynthetic Diversity.</title>
        <authorList>
            <person name="Kalkreuter E."/>
            <person name="Kautsar S.A."/>
            <person name="Yang D."/>
            <person name="Bader C.D."/>
            <person name="Teijaro C.N."/>
            <person name="Fluegel L."/>
            <person name="Davis C.M."/>
            <person name="Simpson J.R."/>
            <person name="Lauterbach L."/>
            <person name="Steele A.D."/>
            <person name="Gui C."/>
            <person name="Meng S."/>
            <person name="Li G."/>
            <person name="Viehrig K."/>
            <person name="Ye F."/>
            <person name="Su P."/>
            <person name="Kiefer A.F."/>
            <person name="Nichols A."/>
            <person name="Cepeda A.J."/>
            <person name="Yan W."/>
            <person name="Fan B."/>
            <person name="Jiang Y."/>
            <person name="Adhikari A."/>
            <person name="Zheng C.-J."/>
            <person name="Schuster L."/>
            <person name="Cowan T.M."/>
            <person name="Smanski M.J."/>
            <person name="Chevrette M.G."/>
            <person name="De Carvalho L.P.S."/>
            <person name="Shen B."/>
        </authorList>
    </citation>
    <scope>NUCLEOTIDE SEQUENCE [LARGE SCALE GENOMIC DNA]</scope>
    <source>
        <strain evidence="2 3">NPDC045974</strain>
    </source>
</reference>
<dbReference type="InterPro" id="IPR032710">
    <property type="entry name" value="NTF2-like_dom_sf"/>
</dbReference>
<dbReference type="SUPFAM" id="SSF54427">
    <property type="entry name" value="NTF2-like"/>
    <property type="match status" value="1"/>
</dbReference>
<dbReference type="Proteomes" id="UP001551329">
    <property type="component" value="Unassembled WGS sequence"/>
</dbReference>
<feature type="domain" description="SnoaL-like" evidence="1">
    <location>
        <begin position="22"/>
        <end position="151"/>
    </location>
</feature>
<keyword evidence="3" id="KW-1185">Reference proteome</keyword>
<dbReference type="RefSeq" id="WP_358478595.1">
    <property type="nucleotide sequence ID" value="NZ_JBEZAE010000044.1"/>
</dbReference>
<name>A0ABV3CLN3_9ACTN</name>
<evidence type="ECO:0000313" key="2">
    <source>
        <dbReference type="EMBL" id="MEU7075696.1"/>
    </source>
</evidence>
<gene>
    <name evidence="2" type="ORF">AB0A88_37070</name>
</gene>
<evidence type="ECO:0000313" key="3">
    <source>
        <dbReference type="Proteomes" id="UP001551329"/>
    </source>
</evidence>
<dbReference type="EMBL" id="JBEZAE010000044">
    <property type="protein sequence ID" value="MEU7075696.1"/>
    <property type="molecule type" value="Genomic_DNA"/>
</dbReference>
<accession>A0ABV3CLN3</accession>
<dbReference type="Gene3D" id="3.10.450.50">
    <property type="match status" value="1"/>
</dbReference>
<proteinExistence type="predicted"/>
<sequence>MTSLPSALALAPAPADLEERLRALEDRNELVGLVDRFVHGLDESDPLDEDWYRALLTEDVRLNLPNGSHQGIDGLPGFMSAPKAMWAGTQHYATNCVVDCAVDANGDVASMRANVHAVHVPHDGSAPLFTGGAHYDVRAERTPEGWRMAELNVTVRWTEGGRG</sequence>